<evidence type="ECO:0000313" key="2">
    <source>
        <dbReference type="EMBL" id="KIK27021.1"/>
    </source>
</evidence>
<sequence length="74" mass="8378">SKKSWWTSQIKWYLESQLTDSSYIGPSLSVILLSNDTPGSTDNLTMVRHVPTMPSVGNETRFHQPDSIQDKPSR</sequence>
<dbReference type="EMBL" id="KN833698">
    <property type="protein sequence ID" value="KIK27021.1"/>
    <property type="molecule type" value="Genomic_DNA"/>
</dbReference>
<dbReference type="OrthoDB" id="9972657at2759"/>
<dbReference type="AlphaFoldDB" id="A0A0C9ZCQ7"/>
<name>A0A0C9ZCQ7_9AGAM</name>
<dbReference type="Proteomes" id="UP000054018">
    <property type="component" value="Unassembled WGS sequence"/>
</dbReference>
<protein>
    <submittedName>
        <fullName evidence="2">Uncharacterized protein</fullName>
    </submittedName>
</protein>
<feature type="non-terminal residue" evidence="2">
    <location>
        <position position="1"/>
    </location>
</feature>
<organism evidence="2 3">
    <name type="scientific">Pisolithus microcarpus 441</name>
    <dbReference type="NCBI Taxonomy" id="765257"/>
    <lineage>
        <taxon>Eukaryota</taxon>
        <taxon>Fungi</taxon>
        <taxon>Dikarya</taxon>
        <taxon>Basidiomycota</taxon>
        <taxon>Agaricomycotina</taxon>
        <taxon>Agaricomycetes</taxon>
        <taxon>Agaricomycetidae</taxon>
        <taxon>Boletales</taxon>
        <taxon>Sclerodermatineae</taxon>
        <taxon>Pisolithaceae</taxon>
        <taxon>Pisolithus</taxon>
    </lineage>
</organism>
<proteinExistence type="predicted"/>
<keyword evidence="3" id="KW-1185">Reference proteome</keyword>
<evidence type="ECO:0000313" key="3">
    <source>
        <dbReference type="Proteomes" id="UP000054018"/>
    </source>
</evidence>
<evidence type="ECO:0000256" key="1">
    <source>
        <dbReference type="SAM" id="MobiDB-lite"/>
    </source>
</evidence>
<reference evidence="2 3" key="1">
    <citation type="submission" date="2014-04" db="EMBL/GenBank/DDBJ databases">
        <authorList>
            <consortium name="DOE Joint Genome Institute"/>
            <person name="Kuo A."/>
            <person name="Kohler A."/>
            <person name="Costa M.D."/>
            <person name="Nagy L.G."/>
            <person name="Floudas D."/>
            <person name="Copeland A."/>
            <person name="Barry K.W."/>
            <person name="Cichocki N."/>
            <person name="Veneault-Fourrey C."/>
            <person name="LaButti K."/>
            <person name="Lindquist E.A."/>
            <person name="Lipzen A."/>
            <person name="Lundell T."/>
            <person name="Morin E."/>
            <person name="Murat C."/>
            <person name="Sun H."/>
            <person name="Tunlid A."/>
            <person name="Henrissat B."/>
            <person name="Grigoriev I.V."/>
            <person name="Hibbett D.S."/>
            <person name="Martin F."/>
            <person name="Nordberg H.P."/>
            <person name="Cantor M.N."/>
            <person name="Hua S.X."/>
        </authorList>
    </citation>
    <scope>NUCLEOTIDE SEQUENCE [LARGE SCALE GENOMIC DNA]</scope>
    <source>
        <strain evidence="2 3">441</strain>
    </source>
</reference>
<accession>A0A0C9ZCQ7</accession>
<dbReference type="HOGENOM" id="CLU_2694612_0_0_1"/>
<feature type="compositionally biased region" description="Basic and acidic residues" evidence="1">
    <location>
        <begin position="60"/>
        <end position="74"/>
    </location>
</feature>
<reference evidence="3" key="2">
    <citation type="submission" date="2015-01" db="EMBL/GenBank/DDBJ databases">
        <title>Evolutionary Origins and Diversification of the Mycorrhizal Mutualists.</title>
        <authorList>
            <consortium name="DOE Joint Genome Institute"/>
            <consortium name="Mycorrhizal Genomics Consortium"/>
            <person name="Kohler A."/>
            <person name="Kuo A."/>
            <person name="Nagy L.G."/>
            <person name="Floudas D."/>
            <person name="Copeland A."/>
            <person name="Barry K.W."/>
            <person name="Cichocki N."/>
            <person name="Veneault-Fourrey C."/>
            <person name="LaButti K."/>
            <person name="Lindquist E.A."/>
            <person name="Lipzen A."/>
            <person name="Lundell T."/>
            <person name="Morin E."/>
            <person name="Murat C."/>
            <person name="Riley R."/>
            <person name="Ohm R."/>
            <person name="Sun H."/>
            <person name="Tunlid A."/>
            <person name="Henrissat B."/>
            <person name="Grigoriev I.V."/>
            <person name="Hibbett D.S."/>
            <person name="Martin F."/>
        </authorList>
    </citation>
    <scope>NUCLEOTIDE SEQUENCE [LARGE SCALE GENOMIC DNA]</scope>
    <source>
        <strain evidence="3">441</strain>
    </source>
</reference>
<gene>
    <name evidence="2" type="ORF">PISMIDRAFT_93809</name>
</gene>
<feature type="region of interest" description="Disordered" evidence="1">
    <location>
        <begin position="53"/>
        <end position="74"/>
    </location>
</feature>